<keyword evidence="2" id="KW-1185">Reference proteome</keyword>
<name>B1FTW4_PARG4</name>
<accession>B1FTW4</accession>
<organism evidence="1 2">
    <name type="scientific">Paraburkholderia graminis (strain ATCC 700544 / DSM 17151 / LMG 18924 / NCIMB 13744 / C4D1M)</name>
    <dbReference type="NCBI Taxonomy" id="396598"/>
    <lineage>
        <taxon>Bacteria</taxon>
        <taxon>Pseudomonadati</taxon>
        <taxon>Pseudomonadota</taxon>
        <taxon>Betaproteobacteria</taxon>
        <taxon>Burkholderiales</taxon>
        <taxon>Burkholderiaceae</taxon>
        <taxon>Paraburkholderia</taxon>
    </lineage>
</organism>
<dbReference type="AlphaFoldDB" id="B1FTW4"/>
<sequence>MDRTKAADTPCWNSEELGYDHVLSKRTDIYAIYSYDKLSAHPTGNTFAVGVRHTF</sequence>
<reference evidence="1 2" key="1">
    <citation type="submission" date="2008-03" db="EMBL/GenBank/DDBJ databases">
        <title>Sequencing of the draft genome and assembly of Burkholderia graminis C4D1M.</title>
        <authorList>
            <consortium name="US DOE Joint Genome Institute (JGI-PGF)"/>
            <person name="Copeland A."/>
            <person name="Lucas S."/>
            <person name="Lapidus A."/>
            <person name="Glavina del Rio T."/>
            <person name="Dalin E."/>
            <person name="Tice H."/>
            <person name="Bruce D."/>
            <person name="Goodwin L."/>
            <person name="Pitluck S."/>
            <person name="Larimer F."/>
            <person name="Land M.L."/>
            <person name="Hauser L."/>
            <person name="Tiedje J."/>
            <person name="Richardson P."/>
        </authorList>
    </citation>
    <scope>NUCLEOTIDE SEQUENCE [LARGE SCALE GENOMIC DNA]</scope>
    <source>
        <strain evidence="2">ATCC 700544 / DSM 17151 / LMG 18924 / NCIMB 13744 / C4D1M</strain>
    </source>
</reference>
<comment type="caution">
    <text evidence="1">The sequence shown here is derived from an EMBL/GenBank/DDBJ whole genome shotgun (WGS) entry which is preliminary data.</text>
</comment>
<protein>
    <recommendedName>
        <fullName evidence="3">Porin Gram-negative type</fullName>
    </recommendedName>
</protein>
<dbReference type="EMBL" id="ABLD01000001">
    <property type="protein sequence ID" value="EDT12980.1"/>
    <property type="molecule type" value="Genomic_DNA"/>
</dbReference>
<evidence type="ECO:0000313" key="1">
    <source>
        <dbReference type="EMBL" id="EDT12980.1"/>
    </source>
</evidence>
<dbReference type="Proteomes" id="UP000005045">
    <property type="component" value="Unassembled WGS sequence"/>
</dbReference>
<evidence type="ECO:0000313" key="2">
    <source>
        <dbReference type="Proteomes" id="UP000005045"/>
    </source>
</evidence>
<dbReference type="Gene3D" id="2.40.160.10">
    <property type="entry name" value="Porin"/>
    <property type="match status" value="1"/>
</dbReference>
<dbReference type="InterPro" id="IPR023614">
    <property type="entry name" value="Porin_dom_sf"/>
</dbReference>
<proteinExistence type="predicted"/>
<evidence type="ECO:0008006" key="3">
    <source>
        <dbReference type="Google" id="ProtNLM"/>
    </source>
</evidence>
<gene>
    <name evidence="1" type="ORF">BgramDRAFT_0360</name>
</gene>
<dbReference type="SUPFAM" id="SSF56935">
    <property type="entry name" value="Porins"/>
    <property type="match status" value="1"/>
</dbReference>